<feature type="transmembrane region" description="Helical" evidence="7">
    <location>
        <begin position="338"/>
        <end position="359"/>
    </location>
</feature>
<keyword evidence="4 7" id="KW-1133">Transmembrane helix</keyword>
<organism evidence="10 11">
    <name type="scientific">Stenotrophomonas maltophilia</name>
    <name type="common">Pseudomonas maltophilia</name>
    <name type="synonym">Xanthomonas maltophilia</name>
    <dbReference type="NCBI Taxonomy" id="40324"/>
    <lineage>
        <taxon>Bacteria</taxon>
        <taxon>Pseudomonadati</taxon>
        <taxon>Pseudomonadota</taxon>
        <taxon>Gammaproteobacteria</taxon>
        <taxon>Lysobacterales</taxon>
        <taxon>Lysobacteraceae</taxon>
        <taxon>Stenotrophomonas</taxon>
        <taxon>Stenotrophomonas maltophilia group</taxon>
    </lineage>
</organism>
<dbReference type="InterPro" id="IPR025857">
    <property type="entry name" value="MacB_PCD"/>
</dbReference>
<dbReference type="PANTHER" id="PTHR30572">
    <property type="entry name" value="MEMBRANE COMPONENT OF TRANSPORTER-RELATED"/>
    <property type="match status" value="1"/>
</dbReference>
<comment type="similarity">
    <text evidence="6">Belongs to the ABC-4 integral membrane protein family.</text>
</comment>
<protein>
    <submittedName>
        <fullName evidence="10">ABC transporter permease</fullName>
    </submittedName>
</protein>
<gene>
    <name evidence="10" type="ORF">B9Y64_06695</name>
</gene>
<name>A0A2J0UCV5_STEMA</name>
<evidence type="ECO:0000256" key="5">
    <source>
        <dbReference type="ARBA" id="ARBA00023136"/>
    </source>
</evidence>
<dbReference type="AlphaFoldDB" id="A0A2J0UCV5"/>
<evidence type="ECO:0000256" key="6">
    <source>
        <dbReference type="ARBA" id="ARBA00038076"/>
    </source>
</evidence>
<feature type="domain" description="MacB-like periplasmic core" evidence="9">
    <location>
        <begin position="25"/>
        <end position="248"/>
    </location>
</feature>
<sequence>MSIGPILSSLKRNKIQAVLIILEIALSCAIVSNATFMISQRLERMERATGLADDQIVRINVAGIGESENPGAQVRQDLAELRSIAGVKAATSLNHVPFDNSAWNGSVRLDRNQRGPSLNVAMYLGKDLLDTLGLTLVEGRDFSPSEYVDWEQFNSGGPALRVPSAIITRDVAERLFPGQSAIGKEIYAWNPDNSPHRIVGVVERLIRPNDNGGIENAGFSLLLPMKDLTMGRFALRTDPSQREAVEKAAIAALERSSNRRVIMEHAAFTEVMRQYYQKDRDMAWLLAILMMGLLAITALGLFGIASFWVSQRTRSIGIRRALGATRRQILRYFQLENLLLVSIGIALGMIGAYGINQVLMSHYELDRLPALYLPIGAALLLLIGQLAVWSPARRASSVAPAVATGGF</sequence>
<dbReference type="Pfam" id="PF12704">
    <property type="entry name" value="MacB_PCD"/>
    <property type="match status" value="1"/>
</dbReference>
<dbReference type="InterPro" id="IPR050250">
    <property type="entry name" value="Macrolide_Exporter_MacB"/>
</dbReference>
<comment type="caution">
    <text evidence="10">The sequence shown here is derived from an EMBL/GenBank/DDBJ whole genome shotgun (WGS) entry which is preliminary data.</text>
</comment>
<feature type="transmembrane region" description="Helical" evidence="7">
    <location>
        <begin position="371"/>
        <end position="390"/>
    </location>
</feature>
<reference evidence="10 11" key="1">
    <citation type="journal article" date="2017" name="Front. Microbiol.">
        <title>Double-Face Meets the Bacterial World: The Opportunistic Pathogen Stenotrophomonas maltophilia.</title>
        <authorList>
            <person name="Lira F."/>
            <person name="Berg G."/>
            <person name="Martinez J.L."/>
        </authorList>
    </citation>
    <scope>NUCLEOTIDE SEQUENCE [LARGE SCALE GENOMIC DNA]</scope>
    <source>
        <strain evidence="10 11">EA1</strain>
    </source>
</reference>
<feature type="transmembrane region" description="Helical" evidence="7">
    <location>
        <begin position="15"/>
        <end position="38"/>
    </location>
</feature>
<evidence type="ECO:0000256" key="2">
    <source>
        <dbReference type="ARBA" id="ARBA00022475"/>
    </source>
</evidence>
<comment type="subcellular location">
    <subcellularLocation>
        <location evidence="1">Cell membrane</location>
        <topology evidence="1">Multi-pass membrane protein</topology>
    </subcellularLocation>
</comment>
<accession>A0A2J0UCV5</accession>
<dbReference type="OrthoDB" id="9770036at2"/>
<feature type="transmembrane region" description="Helical" evidence="7">
    <location>
        <begin position="282"/>
        <end position="309"/>
    </location>
</feature>
<keyword evidence="5 7" id="KW-0472">Membrane</keyword>
<dbReference type="Proteomes" id="UP000230167">
    <property type="component" value="Unassembled WGS sequence"/>
</dbReference>
<evidence type="ECO:0000313" key="10">
    <source>
        <dbReference type="EMBL" id="PJL31263.1"/>
    </source>
</evidence>
<evidence type="ECO:0000259" key="8">
    <source>
        <dbReference type="Pfam" id="PF02687"/>
    </source>
</evidence>
<evidence type="ECO:0000256" key="7">
    <source>
        <dbReference type="SAM" id="Phobius"/>
    </source>
</evidence>
<dbReference type="Pfam" id="PF02687">
    <property type="entry name" value="FtsX"/>
    <property type="match status" value="1"/>
</dbReference>
<dbReference type="RefSeq" id="WP_100440040.1">
    <property type="nucleotide sequence ID" value="NZ_CBCPIZ010000023.1"/>
</dbReference>
<feature type="domain" description="ABC3 transporter permease C-terminal" evidence="8">
    <location>
        <begin position="288"/>
        <end position="398"/>
    </location>
</feature>
<keyword evidence="2" id="KW-1003">Cell membrane</keyword>
<dbReference type="InterPro" id="IPR003838">
    <property type="entry name" value="ABC3_permease_C"/>
</dbReference>
<dbReference type="PANTHER" id="PTHR30572:SF4">
    <property type="entry name" value="ABC TRANSPORTER PERMEASE YTRF"/>
    <property type="match status" value="1"/>
</dbReference>
<dbReference type="GO" id="GO:0022857">
    <property type="term" value="F:transmembrane transporter activity"/>
    <property type="evidence" value="ECO:0007669"/>
    <property type="project" value="TreeGrafter"/>
</dbReference>
<keyword evidence="3 7" id="KW-0812">Transmembrane</keyword>
<evidence type="ECO:0000256" key="3">
    <source>
        <dbReference type="ARBA" id="ARBA00022692"/>
    </source>
</evidence>
<proteinExistence type="inferred from homology"/>
<dbReference type="GO" id="GO:0005886">
    <property type="term" value="C:plasma membrane"/>
    <property type="evidence" value="ECO:0007669"/>
    <property type="project" value="UniProtKB-SubCell"/>
</dbReference>
<dbReference type="EMBL" id="NEQV01000002">
    <property type="protein sequence ID" value="PJL31263.1"/>
    <property type="molecule type" value="Genomic_DNA"/>
</dbReference>
<evidence type="ECO:0000256" key="4">
    <source>
        <dbReference type="ARBA" id="ARBA00022989"/>
    </source>
</evidence>
<evidence type="ECO:0000259" key="9">
    <source>
        <dbReference type="Pfam" id="PF12704"/>
    </source>
</evidence>
<evidence type="ECO:0000256" key="1">
    <source>
        <dbReference type="ARBA" id="ARBA00004651"/>
    </source>
</evidence>
<evidence type="ECO:0000313" key="11">
    <source>
        <dbReference type="Proteomes" id="UP000230167"/>
    </source>
</evidence>